<dbReference type="PROSITE" id="PS00905">
    <property type="entry name" value="GTP1_OBG"/>
    <property type="match status" value="1"/>
</dbReference>
<dbReference type="PRINTS" id="PR00326">
    <property type="entry name" value="GTP1OBG"/>
</dbReference>
<keyword evidence="2" id="KW-0690">Ribosome biogenesis</keyword>
<comment type="caution">
    <text evidence="7">The sequence shown here is derived from an EMBL/GenBank/DDBJ whole genome shotgun (WGS) entry which is preliminary data.</text>
</comment>
<dbReference type="PROSITE" id="PS51710">
    <property type="entry name" value="G_OBG"/>
    <property type="match status" value="1"/>
</dbReference>
<dbReference type="EMBL" id="BMAT01004028">
    <property type="protein sequence ID" value="GFR66703.1"/>
    <property type="molecule type" value="Genomic_DNA"/>
</dbReference>
<dbReference type="InterPro" id="IPR036726">
    <property type="entry name" value="GTP1_OBG_dom_sf"/>
</dbReference>
<dbReference type="SUPFAM" id="SSF52540">
    <property type="entry name" value="P-loop containing nucleoside triphosphate hydrolases"/>
    <property type="match status" value="1"/>
</dbReference>
<dbReference type="GO" id="GO:0003924">
    <property type="term" value="F:GTPase activity"/>
    <property type="evidence" value="ECO:0007669"/>
    <property type="project" value="InterPro"/>
</dbReference>
<dbReference type="GO" id="GO:0005525">
    <property type="term" value="F:GTP binding"/>
    <property type="evidence" value="ECO:0007669"/>
    <property type="project" value="UniProtKB-KW"/>
</dbReference>
<dbReference type="InterPro" id="IPR006169">
    <property type="entry name" value="GTP1_OBG_dom"/>
</dbReference>
<accession>A0AAV4F043</accession>
<name>A0AAV4F043_9GAST</name>
<dbReference type="PANTHER" id="PTHR11702">
    <property type="entry name" value="DEVELOPMENTALLY REGULATED GTP-BINDING PROTEIN-RELATED"/>
    <property type="match status" value="1"/>
</dbReference>
<dbReference type="InterPro" id="IPR045086">
    <property type="entry name" value="OBG_GTPase"/>
</dbReference>
<dbReference type="NCBIfam" id="TIGR02729">
    <property type="entry name" value="Obg_CgtA"/>
    <property type="match status" value="1"/>
</dbReference>
<dbReference type="Gene3D" id="2.70.210.12">
    <property type="entry name" value="GTP1/OBG domain"/>
    <property type="match status" value="1"/>
</dbReference>
<evidence type="ECO:0000313" key="7">
    <source>
        <dbReference type="EMBL" id="GFR66703.1"/>
    </source>
</evidence>
<comment type="similarity">
    <text evidence="1">Belongs to the TRAFAC class OBG-HflX-like GTPase superfamily. OBG GTPase family.</text>
</comment>
<dbReference type="PANTHER" id="PTHR11702:SF31">
    <property type="entry name" value="MITOCHONDRIAL RIBOSOME-ASSOCIATED GTPASE 2"/>
    <property type="match status" value="1"/>
</dbReference>
<dbReference type="PIRSF" id="PIRSF002401">
    <property type="entry name" value="GTP_bd_Obg/CgtA"/>
    <property type="match status" value="1"/>
</dbReference>
<evidence type="ECO:0000313" key="8">
    <source>
        <dbReference type="Proteomes" id="UP000762676"/>
    </source>
</evidence>
<evidence type="ECO:0000256" key="1">
    <source>
        <dbReference type="ARBA" id="ARBA00007699"/>
    </source>
</evidence>
<evidence type="ECO:0000256" key="2">
    <source>
        <dbReference type="ARBA" id="ARBA00022517"/>
    </source>
</evidence>
<dbReference type="SUPFAM" id="SSF82051">
    <property type="entry name" value="Obg GTP-binding protein N-terminal domain"/>
    <property type="match status" value="1"/>
</dbReference>
<feature type="domain" description="Obg" evidence="6">
    <location>
        <begin position="1"/>
        <end position="91"/>
    </location>
</feature>
<dbReference type="PROSITE" id="PS51883">
    <property type="entry name" value="OBG"/>
    <property type="match status" value="1"/>
</dbReference>
<dbReference type="InterPro" id="IPR006074">
    <property type="entry name" value="GTP1-OBG_CS"/>
</dbReference>
<feature type="domain" description="OBG-type G" evidence="5">
    <location>
        <begin position="92"/>
        <end position="261"/>
    </location>
</feature>
<evidence type="ECO:0000259" key="6">
    <source>
        <dbReference type="PROSITE" id="PS51883"/>
    </source>
</evidence>
<keyword evidence="8" id="KW-1185">Reference proteome</keyword>
<dbReference type="Pfam" id="PF01926">
    <property type="entry name" value="MMR_HSR1"/>
    <property type="match status" value="1"/>
</dbReference>
<protein>
    <submittedName>
        <fullName evidence="7">GTPase Obg</fullName>
    </submittedName>
</protein>
<dbReference type="AlphaFoldDB" id="A0AAV4F043"/>
<dbReference type="InterPro" id="IPR027417">
    <property type="entry name" value="P-loop_NTPase"/>
</dbReference>
<evidence type="ECO:0000256" key="3">
    <source>
        <dbReference type="ARBA" id="ARBA00022741"/>
    </source>
</evidence>
<keyword evidence="4" id="KW-0342">GTP-binding</keyword>
<proteinExistence type="inferred from homology"/>
<organism evidence="7 8">
    <name type="scientific">Elysia marginata</name>
    <dbReference type="NCBI Taxonomy" id="1093978"/>
    <lineage>
        <taxon>Eukaryota</taxon>
        <taxon>Metazoa</taxon>
        <taxon>Spiralia</taxon>
        <taxon>Lophotrochozoa</taxon>
        <taxon>Mollusca</taxon>
        <taxon>Gastropoda</taxon>
        <taxon>Heterobranchia</taxon>
        <taxon>Euthyneura</taxon>
        <taxon>Panpulmonata</taxon>
        <taxon>Sacoglossa</taxon>
        <taxon>Placobranchoidea</taxon>
        <taxon>Plakobranchidae</taxon>
        <taxon>Elysia</taxon>
    </lineage>
</organism>
<dbReference type="InterPro" id="IPR006073">
    <property type="entry name" value="GTP-bd"/>
</dbReference>
<dbReference type="Pfam" id="PF01018">
    <property type="entry name" value="GTP1_OBG"/>
    <property type="match status" value="1"/>
</dbReference>
<reference evidence="7 8" key="1">
    <citation type="journal article" date="2021" name="Elife">
        <title>Chloroplast acquisition without the gene transfer in kleptoplastic sea slugs, Plakobranchus ocellatus.</title>
        <authorList>
            <person name="Maeda T."/>
            <person name="Takahashi S."/>
            <person name="Yoshida T."/>
            <person name="Shimamura S."/>
            <person name="Takaki Y."/>
            <person name="Nagai Y."/>
            <person name="Toyoda A."/>
            <person name="Suzuki Y."/>
            <person name="Arimoto A."/>
            <person name="Ishii H."/>
            <person name="Satoh N."/>
            <person name="Nishiyama T."/>
            <person name="Hasebe M."/>
            <person name="Maruyama T."/>
            <person name="Minagawa J."/>
            <person name="Obokata J."/>
            <person name="Shigenobu S."/>
        </authorList>
    </citation>
    <scope>NUCLEOTIDE SEQUENCE [LARGE SCALE GENOMIC DNA]</scope>
</reference>
<dbReference type="GO" id="GO:0000287">
    <property type="term" value="F:magnesium ion binding"/>
    <property type="evidence" value="ECO:0007669"/>
    <property type="project" value="InterPro"/>
</dbReference>
<dbReference type="Proteomes" id="UP000762676">
    <property type="component" value="Unassembled WGS sequence"/>
</dbReference>
<dbReference type="NCBIfam" id="NF008956">
    <property type="entry name" value="PRK12299.1"/>
    <property type="match status" value="1"/>
</dbReference>
<dbReference type="Gene3D" id="3.40.50.300">
    <property type="entry name" value="P-loop containing nucleotide triphosphate hydrolases"/>
    <property type="match status" value="1"/>
</dbReference>
<keyword evidence="3" id="KW-0547">Nucleotide-binding</keyword>
<dbReference type="CDD" id="cd01898">
    <property type="entry name" value="Obg"/>
    <property type="match status" value="1"/>
</dbReference>
<gene>
    <name evidence="7" type="ORF">ElyMa_001977000</name>
</gene>
<dbReference type="InterPro" id="IPR031167">
    <property type="entry name" value="G_OBG"/>
</dbReference>
<evidence type="ECO:0000256" key="4">
    <source>
        <dbReference type="ARBA" id="ARBA00023134"/>
    </source>
</evidence>
<dbReference type="GO" id="GO:0042254">
    <property type="term" value="P:ribosome biogenesis"/>
    <property type="evidence" value="ECO:0007669"/>
    <property type="project" value="UniProtKB-UniRule"/>
</dbReference>
<evidence type="ECO:0000259" key="5">
    <source>
        <dbReference type="PROSITE" id="PS51710"/>
    </source>
</evidence>
<sequence>MYGQNGGKSRSAGADGKDTVIEVPLGTVVKDENQHCICEVSKDEEEIIIVEGGKGGKGNWHFRSSVNQTPKYAQEGLEGETKKIILELKLLADVGLVGFPNSGKSTLLSVMTSAKPKIATYEFTTLKPNLGFVKYHDFRSFVMADIPGIIEGASKGRGLGHHFLRHIERNSVLLFLVPCDASDIVKQYYILLRELEQHNLELLHKQRLLAITKSDLIDNELESEMRKEIEQKIPQMTVTFISSFTKKRITTLKENLWRGINKSTKNLLRSKVPSLEDH</sequence>
<dbReference type="InterPro" id="IPR014100">
    <property type="entry name" value="GTP-bd_Obg/CgtA"/>
</dbReference>